<keyword evidence="2" id="KW-1185">Reference proteome</keyword>
<evidence type="ECO:0000313" key="1">
    <source>
        <dbReference type="EMBL" id="KAI3826554.1"/>
    </source>
</evidence>
<proteinExistence type="predicted"/>
<accession>A0ACB9K2R8</accession>
<sequence>MRPTRLLFPLPTALALSSPTHIPRSTWSSVEKKDFSSSFSWQRPPHPASAHSISHLGFEILGAIQGQ</sequence>
<protein>
    <submittedName>
        <fullName evidence="1">Uncharacterized protein</fullName>
    </submittedName>
</protein>
<dbReference type="EMBL" id="CM042018">
    <property type="protein sequence ID" value="KAI3826554.1"/>
    <property type="molecule type" value="Genomic_DNA"/>
</dbReference>
<dbReference type="Proteomes" id="UP001056120">
    <property type="component" value="Linkage Group LG01"/>
</dbReference>
<name>A0ACB9K2R8_9ASTR</name>
<gene>
    <name evidence="1" type="ORF">L1987_00602</name>
</gene>
<reference evidence="1 2" key="2">
    <citation type="journal article" date="2022" name="Mol. Ecol. Resour.">
        <title>The genomes of chicory, endive, great burdock and yacon provide insights into Asteraceae paleo-polyploidization history and plant inulin production.</title>
        <authorList>
            <person name="Fan W."/>
            <person name="Wang S."/>
            <person name="Wang H."/>
            <person name="Wang A."/>
            <person name="Jiang F."/>
            <person name="Liu H."/>
            <person name="Zhao H."/>
            <person name="Xu D."/>
            <person name="Zhang Y."/>
        </authorList>
    </citation>
    <scope>NUCLEOTIDE SEQUENCE [LARGE SCALE GENOMIC DNA]</scope>
    <source>
        <strain evidence="2">cv. Yunnan</strain>
        <tissue evidence="1">Leaves</tissue>
    </source>
</reference>
<reference evidence="2" key="1">
    <citation type="journal article" date="2022" name="Mol. Ecol. Resour.">
        <title>The genomes of chicory, endive, great burdock and yacon provide insights into Asteraceae palaeo-polyploidization history and plant inulin production.</title>
        <authorList>
            <person name="Fan W."/>
            <person name="Wang S."/>
            <person name="Wang H."/>
            <person name="Wang A."/>
            <person name="Jiang F."/>
            <person name="Liu H."/>
            <person name="Zhao H."/>
            <person name="Xu D."/>
            <person name="Zhang Y."/>
        </authorList>
    </citation>
    <scope>NUCLEOTIDE SEQUENCE [LARGE SCALE GENOMIC DNA]</scope>
    <source>
        <strain evidence="2">cv. Yunnan</strain>
    </source>
</reference>
<evidence type="ECO:0000313" key="2">
    <source>
        <dbReference type="Proteomes" id="UP001056120"/>
    </source>
</evidence>
<organism evidence="1 2">
    <name type="scientific">Smallanthus sonchifolius</name>
    <dbReference type="NCBI Taxonomy" id="185202"/>
    <lineage>
        <taxon>Eukaryota</taxon>
        <taxon>Viridiplantae</taxon>
        <taxon>Streptophyta</taxon>
        <taxon>Embryophyta</taxon>
        <taxon>Tracheophyta</taxon>
        <taxon>Spermatophyta</taxon>
        <taxon>Magnoliopsida</taxon>
        <taxon>eudicotyledons</taxon>
        <taxon>Gunneridae</taxon>
        <taxon>Pentapetalae</taxon>
        <taxon>asterids</taxon>
        <taxon>campanulids</taxon>
        <taxon>Asterales</taxon>
        <taxon>Asteraceae</taxon>
        <taxon>Asteroideae</taxon>
        <taxon>Heliantheae alliance</taxon>
        <taxon>Millerieae</taxon>
        <taxon>Smallanthus</taxon>
    </lineage>
</organism>
<comment type="caution">
    <text evidence="1">The sequence shown here is derived from an EMBL/GenBank/DDBJ whole genome shotgun (WGS) entry which is preliminary data.</text>
</comment>